<dbReference type="AlphaFoldDB" id="A0A8D9DQF3"/>
<sequence length="116" mass="14058">MILSTSIFTKQVCFLQLNTSRNSIPVFSKPFIHFKVWRTLWTQFSACCLFHKVVLVCHINVELFLNFLSYFLINKFFFFHLILSICHPIVLRFHFIIFHFHTVAFHHLQLIRFDKH</sequence>
<keyword evidence="1" id="KW-0812">Transmembrane</keyword>
<dbReference type="EMBL" id="HBUF01373024">
    <property type="protein sequence ID" value="CAG6727033.1"/>
    <property type="molecule type" value="Transcribed_RNA"/>
</dbReference>
<keyword evidence="1" id="KW-0472">Membrane</keyword>
<feature type="transmembrane region" description="Helical" evidence="1">
    <location>
        <begin position="67"/>
        <end position="91"/>
    </location>
</feature>
<dbReference type="EMBL" id="HBUF01227752">
    <property type="protein sequence ID" value="CAG6672164.1"/>
    <property type="molecule type" value="Transcribed_RNA"/>
</dbReference>
<evidence type="ECO:0000256" key="1">
    <source>
        <dbReference type="SAM" id="Phobius"/>
    </source>
</evidence>
<dbReference type="EMBL" id="HBUF01562262">
    <property type="protein sequence ID" value="CAG6762938.1"/>
    <property type="molecule type" value="Transcribed_RNA"/>
</dbReference>
<reference evidence="2" key="1">
    <citation type="submission" date="2021-05" db="EMBL/GenBank/DDBJ databases">
        <authorList>
            <person name="Alioto T."/>
            <person name="Alioto T."/>
            <person name="Gomez Garrido J."/>
        </authorList>
    </citation>
    <scope>NUCLEOTIDE SEQUENCE</scope>
</reference>
<dbReference type="EMBL" id="HBUF01103892">
    <property type="protein sequence ID" value="CAG6638761.1"/>
    <property type="molecule type" value="Transcribed_RNA"/>
</dbReference>
<protein>
    <submittedName>
        <fullName evidence="2">Uncharacterized protein</fullName>
    </submittedName>
</protein>
<organism evidence="2">
    <name type="scientific">Cacopsylla melanoneura</name>
    <dbReference type="NCBI Taxonomy" id="428564"/>
    <lineage>
        <taxon>Eukaryota</taxon>
        <taxon>Metazoa</taxon>
        <taxon>Ecdysozoa</taxon>
        <taxon>Arthropoda</taxon>
        <taxon>Hexapoda</taxon>
        <taxon>Insecta</taxon>
        <taxon>Pterygota</taxon>
        <taxon>Neoptera</taxon>
        <taxon>Paraneoptera</taxon>
        <taxon>Hemiptera</taxon>
        <taxon>Sternorrhyncha</taxon>
        <taxon>Psylloidea</taxon>
        <taxon>Psyllidae</taxon>
        <taxon>Psyllinae</taxon>
        <taxon>Cacopsylla</taxon>
    </lineage>
</organism>
<accession>A0A8D9DQF3</accession>
<name>A0A8D9DQF3_9HEMI</name>
<keyword evidence="1" id="KW-1133">Transmembrane helix</keyword>
<evidence type="ECO:0000313" key="2">
    <source>
        <dbReference type="EMBL" id="CAG6727033.1"/>
    </source>
</evidence>
<proteinExistence type="predicted"/>